<evidence type="ECO:0000313" key="7">
    <source>
        <dbReference type="Proteomes" id="UP001620626"/>
    </source>
</evidence>
<evidence type="ECO:0000256" key="3">
    <source>
        <dbReference type="ARBA" id="ARBA00023242"/>
    </source>
</evidence>
<feature type="compositionally biased region" description="Polar residues" evidence="5">
    <location>
        <begin position="1"/>
        <end position="19"/>
    </location>
</feature>
<comment type="similarity">
    <text evidence="4">Belongs to the DONSON family.</text>
</comment>
<keyword evidence="2" id="KW-0217">Developmental protein</keyword>
<comment type="caution">
    <text evidence="6">The sequence shown here is derived from an EMBL/GenBank/DDBJ whole genome shotgun (WGS) entry which is preliminary data.</text>
</comment>
<organism evidence="6 7">
    <name type="scientific">Heterodera trifolii</name>
    <dbReference type="NCBI Taxonomy" id="157864"/>
    <lineage>
        <taxon>Eukaryota</taxon>
        <taxon>Metazoa</taxon>
        <taxon>Ecdysozoa</taxon>
        <taxon>Nematoda</taxon>
        <taxon>Chromadorea</taxon>
        <taxon>Rhabditida</taxon>
        <taxon>Tylenchina</taxon>
        <taxon>Tylenchomorpha</taxon>
        <taxon>Tylenchoidea</taxon>
        <taxon>Heteroderidae</taxon>
        <taxon>Heteroderinae</taxon>
        <taxon>Heterodera</taxon>
    </lineage>
</organism>
<accession>A0ABD2LM05</accession>
<evidence type="ECO:0000256" key="2">
    <source>
        <dbReference type="ARBA" id="ARBA00022473"/>
    </source>
</evidence>
<comment type="subcellular location">
    <subcellularLocation>
        <location evidence="1">Nucleus</location>
    </subcellularLocation>
</comment>
<dbReference type="PANTHER" id="PTHR12972:SF0">
    <property type="entry name" value="PROTEIN DOWNSTREAM NEIGHBOR OF SON"/>
    <property type="match status" value="1"/>
</dbReference>
<dbReference type="Proteomes" id="UP001620626">
    <property type="component" value="Unassembled WGS sequence"/>
</dbReference>
<protein>
    <submittedName>
        <fullName evidence="6">Uncharacterized protein</fullName>
    </submittedName>
</protein>
<dbReference type="PANTHER" id="PTHR12972">
    <property type="entry name" value="DOWNSTREAM NEIGHBOR OF SON"/>
    <property type="match status" value="1"/>
</dbReference>
<evidence type="ECO:0000256" key="4">
    <source>
        <dbReference type="ARBA" id="ARBA00025806"/>
    </source>
</evidence>
<evidence type="ECO:0000256" key="1">
    <source>
        <dbReference type="ARBA" id="ARBA00004123"/>
    </source>
</evidence>
<evidence type="ECO:0000313" key="6">
    <source>
        <dbReference type="EMBL" id="KAL3116204.1"/>
    </source>
</evidence>
<dbReference type="AlphaFoldDB" id="A0ABD2LM05"/>
<name>A0ABD2LM05_9BILA</name>
<feature type="region of interest" description="Disordered" evidence="5">
    <location>
        <begin position="1"/>
        <end position="32"/>
    </location>
</feature>
<dbReference type="GO" id="GO:0005634">
    <property type="term" value="C:nucleus"/>
    <property type="evidence" value="ECO:0007669"/>
    <property type="project" value="UniProtKB-SubCell"/>
</dbReference>
<dbReference type="EMBL" id="JBICBT010000361">
    <property type="protein sequence ID" value="KAL3116204.1"/>
    <property type="molecule type" value="Genomic_DNA"/>
</dbReference>
<sequence length="576" mass="63204">MASKYSESASNSIEQSPSWEKSREAIRRPIKKRKSKRCLANELEIPSAAVRPLALLPPMDWDDSAARSPFDCASDQIGHCESADISATTTTNLPTLSSFDNTISNLYPVDFSHFNANSTDKSKVSGATPNANNKPNLKISSIRPPRDWRLGTRLRLISEQPFPWLSGRQITTTGNYPVKLPEIISNSHWADQHSVRHKMAPLASLHCALLFHQFPSIGAVQLFPRRSVTGQNALLKSANFQSIEANFMDTLGTQWAQSLLSLFRALSSPPASLCSSSDNSFYLCAPQFTALFAAVPSPPHHLVALVTPTTSGFRQILQSKGIEYTLPFKTTEFVELGREDCPKDFLTNIGDESIGMDHDEWLRDLGISPRSKFKLKQSPSELDVSSTSLLSNESKNDSSGLAICKGSEDNSRGLTSSVESSKSAVLIRGAKNVEAFCRLLIGQPTLCSTKTGPQAGLPPTLISNVPFRHNTLKELSVTSQVLKKQGKLKYALELDNGPVMPSTVERLLNFVRTNCAQPNRLQIHVVGRAQCNGINEALNAAVNNYDGETELSGSNFAELEWQLSDQLDGEQLFGWN</sequence>
<evidence type="ECO:0000256" key="5">
    <source>
        <dbReference type="SAM" id="MobiDB-lite"/>
    </source>
</evidence>
<feature type="compositionally biased region" description="Polar residues" evidence="5">
    <location>
        <begin position="120"/>
        <end position="139"/>
    </location>
</feature>
<gene>
    <name evidence="6" type="ORF">niasHT_002328</name>
</gene>
<proteinExistence type="inferred from homology"/>
<dbReference type="InterPro" id="IPR024861">
    <property type="entry name" value="Donson"/>
</dbReference>
<feature type="region of interest" description="Disordered" evidence="5">
    <location>
        <begin position="120"/>
        <end position="142"/>
    </location>
</feature>
<keyword evidence="7" id="KW-1185">Reference proteome</keyword>
<reference evidence="6 7" key="1">
    <citation type="submission" date="2024-10" db="EMBL/GenBank/DDBJ databases">
        <authorList>
            <person name="Kim D."/>
        </authorList>
    </citation>
    <scope>NUCLEOTIDE SEQUENCE [LARGE SCALE GENOMIC DNA]</scope>
    <source>
        <strain evidence="6">BH-2024</strain>
    </source>
</reference>
<keyword evidence="3" id="KW-0539">Nucleus</keyword>